<dbReference type="RefSeq" id="WP_106565637.1">
    <property type="nucleotide sequence ID" value="NZ_JAUVYL010000047.1"/>
</dbReference>
<comment type="caution">
    <text evidence="1">The sequence shown here is derived from an EMBL/GenBank/DDBJ whole genome shotgun (WGS) entry which is preliminary data.</text>
</comment>
<keyword evidence="2" id="KW-1185">Reference proteome</keyword>
<gene>
    <name evidence="1" type="ORF">CLV48_101495</name>
</gene>
<evidence type="ECO:0000313" key="2">
    <source>
        <dbReference type="Proteomes" id="UP000240708"/>
    </source>
</evidence>
<dbReference type="Proteomes" id="UP000240708">
    <property type="component" value="Unassembled WGS sequence"/>
</dbReference>
<accession>A0A2P8EDP2</accession>
<sequence length="97" mass="11421">MEFDSFLQSVKQQKKPANLSSQLEALWYDGIGNWKKAHDLADGPADQLSARVHAYLHRKEGDQWNADYWYRRSGETRPSCSLQEEWELLVRRILDIQ</sequence>
<proteinExistence type="predicted"/>
<name>A0A2P8EDP2_9BACT</name>
<protein>
    <submittedName>
        <fullName evidence="1">Uncharacterized protein</fullName>
    </submittedName>
</protein>
<reference evidence="1 2" key="1">
    <citation type="submission" date="2018-03" db="EMBL/GenBank/DDBJ databases">
        <title>Genomic Encyclopedia of Archaeal and Bacterial Type Strains, Phase II (KMG-II): from individual species to whole genera.</title>
        <authorList>
            <person name="Goeker M."/>
        </authorList>
    </citation>
    <scope>NUCLEOTIDE SEQUENCE [LARGE SCALE GENOMIC DNA]</scope>
    <source>
        <strain evidence="1 2">DSM 28057</strain>
    </source>
</reference>
<organism evidence="1 2">
    <name type="scientific">Cecembia rubra</name>
    <dbReference type="NCBI Taxonomy" id="1485585"/>
    <lineage>
        <taxon>Bacteria</taxon>
        <taxon>Pseudomonadati</taxon>
        <taxon>Bacteroidota</taxon>
        <taxon>Cytophagia</taxon>
        <taxon>Cytophagales</taxon>
        <taxon>Cyclobacteriaceae</taxon>
        <taxon>Cecembia</taxon>
    </lineage>
</organism>
<dbReference type="EMBL" id="PYGF01000001">
    <property type="protein sequence ID" value="PSL07563.1"/>
    <property type="molecule type" value="Genomic_DNA"/>
</dbReference>
<dbReference type="AlphaFoldDB" id="A0A2P8EDP2"/>
<dbReference type="OrthoDB" id="370799at2"/>
<evidence type="ECO:0000313" key="1">
    <source>
        <dbReference type="EMBL" id="PSL07563.1"/>
    </source>
</evidence>